<dbReference type="KEGG" id="aalt:CC77DRAFT_464598"/>
<dbReference type="Proteomes" id="UP000077248">
    <property type="component" value="Unassembled WGS sequence"/>
</dbReference>
<protein>
    <submittedName>
        <fullName evidence="1">Uncharacterized protein</fullName>
    </submittedName>
</protein>
<name>A0A177D7T1_ALTAL</name>
<dbReference type="RefSeq" id="XP_018380778.1">
    <property type="nucleotide sequence ID" value="XM_018531798.1"/>
</dbReference>
<evidence type="ECO:0000313" key="1">
    <source>
        <dbReference type="EMBL" id="OAG15357.1"/>
    </source>
</evidence>
<proteinExistence type="predicted"/>
<sequence length="159" mass="17985">MTECFASEFPVLDHWLHGGMQVVVDLPGLANYRNPVILGRCTVVVSSCLCRCKVFVPLRKILHERLRPAPDSFYSSTLLLGSTSANLYGCSFAARLHQDPRLPYLVEYGHDSSLRWYARHLWQSTLIYWKPHLHCSSGAASTMDFSARTTNKCLIIPTK</sequence>
<dbReference type="AlphaFoldDB" id="A0A177D7T1"/>
<accession>A0A177D7T1</accession>
<dbReference type="GeneID" id="29117392"/>
<evidence type="ECO:0000313" key="2">
    <source>
        <dbReference type="Proteomes" id="UP000077248"/>
    </source>
</evidence>
<dbReference type="VEuPathDB" id="FungiDB:CC77DRAFT_464598"/>
<dbReference type="EMBL" id="KV441494">
    <property type="protein sequence ID" value="OAG15357.1"/>
    <property type="molecule type" value="Genomic_DNA"/>
</dbReference>
<gene>
    <name evidence="1" type="ORF">CC77DRAFT_464598</name>
</gene>
<organism evidence="1 2">
    <name type="scientific">Alternaria alternata</name>
    <name type="common">Alternaria rot fungus</name>
    <name type="synonym">Torula alternata</name>
    <dbReference type="NCBI Taxonomy" id="5599"/>
    <lineage>
        <taxon>Eukaryota</taxon>
        <taxon>Fungi</taxon>
        <taxon>Dikarya</taxon>
        <taxon>Ascomycota</taxon>
        <taxon>Pezizomycotina</taxon>
        <taxon>Dothideomycetes</taxon>
        <taxon>Pleosporomycetidae</taxon>
        <taxon>Pleosporales</taxon>
        <taxon>Pleosporineae</taxon>
        <taxon>Pleosporaceae</taxon>
        <taxon>Alternaria</taxon>
        <taxon>Alternaria sect. Alternaria</taxon>
        <taxon>Alternaria alternata complex</taxon>
    </lineage>
</organism>
<reference evidence="1 2" key="1">
    <citation type="submission" date="2016-05" db="EMBL/GenBank/DDBJ databases">
        <title>Comparative analysis of secretome profiles of manganese(II)-oxidizing ascomycete fungi.</title>
        <authorList>
            <consortium name="DOE Joint Genome Institute"/>
            <person name="Zeiner C.A."/>
            <person name="Purvine S.O."/>
            <person name="Zink E.M."/>
            <person name="Wu S."/>
            <person name="Pasa-Tolic L."/>
            <person name="Chaput D.L."/>
            <person name="Haridas S."/>
            <person name="Grigoriev I.V."/>
            <person name="Santelli C.M."/>
            <person name="Hansel C.M."/>
        </authorList>
    </citation>
    <scope>NUCLEOTIDE SEQUENCE [LARGE SCALE GENOMIC DNA]</scope>
    <source>
        <strain evidence="1 2">SRC1lrK2f</strain>
    </source>
</reference>
<keyword evidence="2" id="KW-1185">Reference proteome</keyword>